<proteinExistence type="predicted"/>
<protein>
    <submittedName>
        <fullName evidence="1">Uncharacterized protein</fullName>
    </submittedName>
</protein>
<dbReference type="AlphaFoldDB" id="A0A4C1TN31"/>
<comment type="caution">
    <text evidence="1">The sequence shown here is derived from an EMBL/GenBank/DDBJ whole genome shotgun (WGS) entry which is preliminary data.</text>
</comment>
<organism evidence="1 2">
    <name type="scientific">Eumeta variegata</name>
    <name type="common">Bagworm moth</name>
    <name type="synonym">Eumeta japonica</name>
    <dbReference type="NCBI Taxonomy" id="151549"/>
    <lineage>
        <taxon>Eukaryota</taxon>
        <taxon>Metazoa</taxon>
        <taxon>Ecdysozoa</taxon>
        <taxon>Arthropoda</taxon>
        <taxon>Hexapoda</taxon>
        <taxon>Insecta</taxon>
        <taxon>Pterygota</taxon>
        <taxon>Neoptera</taxon>
        <taxon>Endopterygota</taxon>
        <taxon>Lepidoptera</taxon>
        <taxon>Glossata</taxon>
        <taxon>Ditrysia</taxon>
        <taxon>Tineoidea</taxon>
        <taxon>Psychidae</taxon>
        <taxon>Oiketicinae</taxon>
        <taxon>Eumeta</taxon>
    </lineage>
</organism>
<reference evidence="1 2" key="1">
    <citation type="journal article" date="2019" name="Commun. Biol.">
        <title>The bagworm genome reveals a unique fibroin gene that provides high tensile strength.</title>
        <authorList>
            <person name="Kono N."/>
            <person name="Nakamura H."/>
            <person name="Ohtoshi R."/>
            <person name="Tomita M."/>
            <person name="Numata K."/>
            <person name="Arakawa K."/>
        </authorList>
    </citation>
    <scope>NUCLEOTIDE SEQUENCE [LARGE SCALE GENOMIC DNA]</scope>
</reference>
<name>A0A4C1TN31_EUMVA</name>
<keyword evidence="2" id="KW-1185">Reference proteome</keyword>
<evidence type="ECO:0000313" key="2">
    <source>
        <dbReference type="Proteomes" id="UP000299102"/>
    </source>
</evidence>
<dbReference type="EMBL" id="BGZK01005654">
    <property type="protein sequence ID" value="GBP14937.1"/>
    <property type="molecule type" value="Genomic_DNA"/>
</dbReference>
<sequence>MSGINVSQVATGIESGMRSDTKLLDIESHMASGRDKLMTRLAPPIDPLGVVYLLRCLVISKASFEHGLMPPTAKRTDRHGSSNNSAWFWITSSIVCPPPSSWFL</sequence>
<evidence type="ECO:0000313" key="1">
    <source>
        <dbReference type="EMBL" id="GBP14937.1"/>
    </source>
</evidence>
<accession>A0A4C1TN31</accession>
<dbReference type="Proteomes" id="UP000299102">
    <property type="component" value="Unassembled WGS sequence"/>
</dbReference>
<gene>
    <name evidence="1" type="ORF">EVAR_101598_1</name>
</gene>